<gene>
    <name evidence="2" type="ordered locus">P9303_19121</name>
</gene>
<organism evidence="2 3">
    <name type="scientific">Prochlorococcus marinus (strain MIT 9303)</name>
    <dbReference type="NCBI Taxonomy" id="59922"/>
    <lineage>
        <taxon>Bacteria</taxon>
        <taxon>Bacillati</taxon>
        <taxon>Cyanobacteriota</taxon>
        <taxon>Cyanophyceae</taxon>
        <taxon>Synechococcales</taxon>
        <taxon>Prochlorococcaceae</taxon>
        <taxon>Prochlorococcus</taxon>
    </lineage>
</organism>
<dbReference type="KEGG" id="pmf:P9303_19121"/>
<evidence type="ECO:0000259" key="1">
    <source>
        <dbReference type="Pfam" id="PF07862"/>
    </source>
</evidence>
<reference evidence="2 3" key="1">
    <citation type="journal article" date="2007" name="PLoS Genet.">
        <title>Patterns and implications of gene gain and loss in the evolution of Prochlorococcus.</title>
        <authorList>
            <person name="Kettler G.C."/>
            <person name="Martiny A.C."/>
            <person name="Huang K."/>
            <person name="Zucker J."/>
            <person name="Coleman M.L."/>
            <person name="Rodrigue S."/>
            <person name="Chen F."/>
            <person name="Lapidus A."/>
            <person name="Ferriera S."/>
            <person name="Johnson J."/>
            <person name="Steglich C."/>
            <person name="Church G.M."/>
            <person name="Richardson P."/>
            <person name="Chisholm S.W."/>
        </authorList>
    </citation>
    <scope>NUCLEOTIDE SEQUENCE [LARGE SCALE GENOMIC DNA]</scope>
    <source>
        <strain evidence="2 3">MIT 9303</strain>
    </source>
</reference>
<dbReference type="HOGENOM" id="CLU_3220594_0_0_3"/>
<dbReference type="EMBL" id="CP000554">
    <property type="protein sequence ID" value="ABM78654.1"/>
    <property type="molecule type" value="Genomic_DNA"/>
</dbReference>
<name>A2CAZ4_PROM3</name>
<accession>A2CAZ4</accession>
<protein>
    <recommendedName>
        <fullName evidence="1">Nif11 domain-containing protein</fullName>
    </recommendedName>
</protein>
<proteinExistence type="predicted"/>
<evidence type="ECO:0000313" key="2">
    <source>
        <dbReference type="EMBL" id="ABM78654.1"/>
    </source>
</evidence>
<evidence type="ECO:0000313" key="3">
    <source>
        <dbReference type="Proteomes" id="UP000002274"/>
    </source>
</evidence>
<dbReference type="Pfam" id="PF07862">
    <property type="entry name" value="Nif11"/>
    <property type="match status" value="1"/>
</dbReference>
<dbReference type="Proteomes" id="UP000002274">
    <property type="component" value="Chromosome"/>
</dbReference>
<sequence length="44" mass="4578">MPVAVQAARIIAKVQANTSLQKQLKAEGADVVAIAKAAGVRNYN</sequence>
<dbReference type="AlphaFoldDB" id="A2CAZ4"/>
<dbReference type="InterPro" id="IPR012903">
    <property type="entry name" value="Nif11"/>
</dbReference>
<feature type="domain" description="Nif11" evidence="1">
    <location>
        <begin position="7"/>
        <end position="39"/>
    </location>
</feature>